<organism evidence="3 4">
    <name type="scientific">Desulforapulum autotrophicum (strain ATCC 43914 / DSM 3382 / VKM B-1955 / HRM2)</name>
    <name type="common">Desulfobacterium autotrophicum</name>
    <dbReference type="NCBI Taxonomy" id="177437"/>
    <lineage>
        <taxon>Bacteria</taxon>
        <taxon>Pseudomonadati</taxon>
        <taxon>Thermodesulfobacteriota</taxon>
        <taxon>Desulfobacteria</taxon>
        <taxon>Desulfobacterales</taxon>
        <taxon>Desulfobacteraceae</taxon>
        <taxon>Desulforapulum</taxon>
    </lineage>
</organism>
<dbReference type="RefSeq" id="WP_015906345.1">
    <property type="nucleotide sequence ID" value="NC_012108.1"/>
</dbReference>
<reference evidence="3 4" key="1">
    <citation type="journal article" date="2009" name="Environ. Microbiol.">
        <title>Genome sequence of Desulfobacterium autotrophicum HRM2, a marine sulfate reducer oxidizing organic carbon completely to carbon dioxide.</title>
        <authorList>
            <person name="Strittmatter A.W."/>
            <person name="Liesegang H."/>
            <person name="Rabus R."/>
            <person name="Decker I."/>
            <person name="Amann J."/>
            <person name="Andres S."/>
            <person name="Henne A."/>
            <person name="Fricke W.F."/>
            <person name="Martinez-Arias R."/>
            <person name="Bartels D."/>
            <person name="Goesmann A."/>
            <person name="Krause L."/>
            <person name="Puehler A."/>
            <person name="Klenk H.P."/>
            <person name="Richter M."/>
            <person name="Schuler M."/>
            <person name="Gloeckner F.O."/>
            <person name="Meyerdierks A."/>
            <person name="Gottschalk G."/>
            <person name="Amann R."/>
        </authorList>
    </citation>
    <scope>NUCLEOTIDE SEQUENCE [LARGE SCALE GENOMIC DNA]</scope>
    <source>
        <strain evidence="4">ATCC 43914 / DSM 3382 / HRM2</strain>
    </source>
</reference>
<name>C0QG52_DESAH</name>
<sequence>MAIEIERKFLLRHDTWQQQAKTHVAMRQGYIKNSVEGVVRVRIVDTAAFLTIKGQTCSFTRLEYEYPIPIADAQEMLDRLCPKPLVEKQRFFIDHGGFTWCVDQFTGANMGLVLAEIELESEDQTFEPPAWIGREVTKDPRYYNASLVNHPYLEWKVRPVP</sequence>
<dbReference type="AlphaFoldDB" id="C0QG52"/>
<accession>C0QG52</accession>
<dbReference type="PROSITE" id="PS51707">
    <property type="entry name" value="CYTH"/>
    <property type="match status" value="1"/>
</dbReference>
<protein>
    <recommendedName>
        <fullName evidence="2">CYTH domain-containing protein</fullName>
    </recommendedName>
</protein>
<dbReference type="InterPro" id="IPR023577">
    <property type="entry name" value="CYTH_domain"/>
</dbReference>
<dbReference type="InterPro" id="IPR033469">
    <property type="entry name" value="CYTH-like_dom_sf"/>
</dbReference>
<dbReference type="eggNOG" id="COG2954">
    <property type="taxonomic scope" value="Bacteria"/>
</dbReference>
<dbReference type="STRING" id="177437.HRM2_45750"/>
<proteinExistence type="predicted"/>
<dbReference type="EMBL" id="CP001087">
    <property type="protein sequence ID" value="ACN17631.1"/>
    <property type="molecule type" value="Genomic_DNA"/>
</dbReference>
<dbReference type="PANTHER" id="PTHR40114">
    <property type="entry name" value="SLR0698 PROTEIN"/>
    <property type="match status" value="1"/>
</dbReference>
<dbReference type="PIRSF" id="PIRSF016487">
    <property type="entry name" value="CYTH_UCP016487"/>
    <property type="match status" value="1"/>
</dbReference>
<evidence type="ECO:0000256" key="1">
    <source>
        <dbReference type="PIRSR" id="PIRSR016487-1"/>
    </source>
</evidence>
<dbReference type="SMART" id="SM01118">
    <property type="entry name" value="CYTH"/>
    <property type="match status" value="1"/>
</dbReference>
<dbReference type="CDD" id="cd07891">
    <property type="entry name" value="CYTH-like_CthTTM-like_1"/>
    <property type="match status" value="1"/>
</dbReference>
<feature type="active site" description="Proton acceptor" evidence="1">
    <location>
        <position position="30"/>
    </location>
</feature>
<dbReference type="KEGG" id="dat:HRM2_45750"/>
<evidence type="ECO:0000259" key="2">
    <source>
        <dbReference type="PROSITE" id="PS51707"/>
    </source>
</evidence>
<dbReference type="InterPro" id="IPR012042">
    <property type="entry name" value="NeuTTM/CthTTM-like"/>
</dbReference>
<dbReference type="Proteomes" id="UP000000442">
    <property type="component" value="Chromosome"/>
</dbReference>
<dbReference type="OrthoDB" id="9805588at2"/>
<evidence type="ECO:0000313" key="4">
    <source>
        <dbReference type="Proteomes" id="UP000000442"/>
    </source>
</evidence>
<feature type="domain" description="CYTH" evidence="2">
    <location>
        <begin position="2"/>
        <end position="149"/>
    </location>
</feature>
<dbReference type="PANTHER" id="PTHR40114:SF1">
    <property type="entry name" value="SLR0698 PROTEIN"/>
    <property type="match status" value="1"/>
</dbReference>
<evidence type="ECO:0000313" key="3">
    <source>
        <dbReference type="EMBL" id="ACN17631.1"/>
    </source>
</evidence>
<dbReference type="SUPFAM" id="SSF55154">
    <property type="entry name" value="CYTH-like phosphatases"/>
    <property type="match status" value="1"/>
</dbReference>
<dbReference type="Pfam" id="PF01928">
    <property type="entry name" value="CYTH"/>
    <property type="match status" value="1"/>
</dbReference>
<dbReference type="HOGENOM" id="CLU_109545_1_0_7"/>
<dbReference type="Gene3D" id="2.40.320.10">
    <property type="entry name" value="Hypothetical Protein Pfu-838710-001"/>
    <property type="match status" value="1"/>
</dbReference>
<keyword evidence="4" id="KW-1185">Reference proteome</keyword>
<gene>
    <name evidence="3" type="ordered locus">HRM2_45750</name>
</gene>